<evidence type="ECO:0000256" key="1">
    <source>
        <dbReference type="SAM" id="MobiDB-lite"/>
    </source>
</evidence>
<proteinExistence type="predicted"/>
<evidence type="ECO:0000313" key="3">
    <source>
        <dbReference type="Proteomes" id="UP000188268"/>
    </source>
</evidence>
<sequence length="33" mass="3532">MDSLGPIENTSVSENPVRNDTDKNIHGSSDSSK</sequence>
<comment type="caution">
    <text evidence="2">The sequence shown here is derived from an EMBL/GenBank/DDBJ whole genome shotgun (WGS) entry which is preliminary data.</text>
</comment>
<keyword evidence="3" id="KW-1185">Reference proteome</keyword>
<dbReference type="OrthoDB" id="983770at2759"/>
<dbReference type="Proteomes" id="UP000188268">
    <property type="component" value="Unassembled WGS sequence"/>
</dbReference>
<feature type="non-terminal residue" evidence="2">
    <location>
        <position position="33"/>
    </location>
</feature>
<dbReference type="AlphaFoldDB" id="A0A1R3KWG8"/>
<gene>
    <name evidence="2" type="ORF">CCACVL1_00527</name>
</gene>
<protein>
    <submittedName>
        <fullName evidence="2">Uncharacterized protein</fullName>
    </submittedName>
</protein>
<feature type="region of interest" description="Disordered" evidence="1">
    <location>
        <begin position="1"/>
        <end position="33"/>
    </location>
</feature>
<organism evidence="2 3">
    <name type="scientific">Corchorus capsularis</name>
    <name type="common">Jute</name>
    <dbReference type="NCBI Taxonomy" id="210143"/>
    <lineage>
        <taxon>Eukaryota</taxon>
        <taxon>Viridiplantae</taxon>
        <taxon>Streptophyta</taxon>
        <taxon>Embryophyta</taxon>
        <taxon>Tracheophyta</taxon>
        <taxon>Spermatophyta</taxon>
        <taxon>Magnoliopsida</taxon>
        <taxon>eudicotyledons</taxon>
        <taxon>Gunneridae</taxon>
        <taxon>Pentapetalae</taxon>
        <taxon>rosids</taxon>
        <taxon>malvids</taxon>
        <taxon>Malvales</taxon>
        <taxon>Malvaceae</taxon>
        <taxon>Grewioideae</taxon>
        <taxon>Apeibeae</taxon>
        <taxon>Corchorus</taxon>
    </lineage>
</organism>
<evidence type="ECO:0000313" key="2">
    <source>
        <dbReference type="EMBL" id="OMP11420.1"/>
    </source>
</evidence>
<dbReference type="Gramene" id="OMP11420">
    <property type="protein sequence ID" value="OMP11420"/>
    <property type="gene ID" value="CCACVL1_00527"/>
</dbReference>
<accession>A0A1R3KWG8</accession>
<name>A0A1R3KWG8_COCAP</name>
<dbReference type="EMBL" id="AWWV01001302">
    <property type="protein sequence ID" value="OMP11420.1"/>
    <property type="molecule type" value="Genomic_DNA"/>
</dbReference>
<reference evidence="2 3" key="1">
    <citation type="submission" date="2013-09" db="EMBL/GenBank/DDBJ databases">
        <title>Corchorus capsularis genome sequencing.</title>
        <authorList>
            <person name="Alam M."/>
            <person name="Haque M.S."/>
            <person name="Islam M.S."/>
            <person name="Emdad E.M."/>
            <person name="Islam M.M."/>
            <person name="Ahmed B."/>
            <person name="Halim A."/>
            <person name="Hossen Q.M.M."/>
            <person name="Hossain M.Z."/>
            <person name="Ahmed R."/>
            <person name="Khan M.M."/>
            <person name="Islam R."/>
            <person name="Rashid M.M."/>
            <person name="Khan S.A."/>
            <person name="Rahman M.S."/>
            <person name="Alam M."/>
        </authorList>
    </citation>
    <scope>NUCLEOTIDE SEQUENCE [LARGE SCALE GENOMIC DNA]</scope>
    <source>
        <strain evidence="3">cv. CVL-1</strain>
        <tissue evidence="2">Whole seedling</tissue>
    </source>
</reference>